<evidence type="ECO:0000313" key="1">
    <source>
        <dbReference type="EMBL" id="HDQ99148.1"/>
    </source>
</evidence>
<accession>A0A7V0T586</accession>
<dbReference type="Pfam" id="PF21748">
    <property type="entry name" value="UPF0150"/>
    <property type="match status" value="1"/>
</dbReference>
<dbReference type="Proteomes" id="UP000885672">
    <property type="component" value="Unassembled WGS sequence"/>
</dbReference>
<organism evidence="1">
    <name type="scientific">candidate division WOR-3 bacterium</name>
    <dbReference type="NCBI Taxonomy" id="2052148"/>
    <lineage>
        <taxon>Bacteria</taxon>
        <taxon>Bacteria division WOR-3</taxon>
    </lineage>
</organism>
<name>A0A7V0T586_UNCW3</name>
<protein>
    <submittedName>
        <fullName evidence="1">Type II toxin-antitoxin system HicB family antitoxin</fullName>
    </submittedName>
</protein>
<sequence>MRKARVFSITEYAEKALRKAEYLKDENGVVIGRVPGASGFFAQGDSFEDARANLRDVIEGNVVLALQLGLPIPEIEGVRMTEQAHA</sequence>
<dbReference type="EMBL" id="DSBX01000096">
    <property type="protein sequence ID" value="HDQ99148.1"/>
    <property type="molecule type" value="Genomic_DNA"/>
</dbReference>
<comment type="caution">
    <text evidence="1">The sequence shown here is derived from an EMBL/GenBank/DDBJ whole genome shotgun (WGS) entry which is preliminary data.</text>
</comment>
<gene>
    <name evidence="1" type="ORF">ENN51_02525</name>
</gene>
<dbReference type="Gene3D" id="3.30.160.250">
    <property type="match status" value="1"/>
</dbReference>
<dbReference type="SUPFAM" id="SSF143100">
    <property type="entry name" value="TTHA1013/TTHA0281-like"/>
    <property type="match status" value="1"/>
</dbReference>
<dbReference type="AlphaFoldDB" id="A0A7V0T586"/>
<dbReference type="InterPro" id="IPR035069">
    <property type="entry name" value="TTHA1013/TTHA0281-like"/>
</dbReference>
<dbReference type="InterPro" id="IPR049389">
    <property type="entry name" value="TTHA0281-like"/>
</dbReference>
<reference evidence="1" key="1">
    <citation type="journal article" date="2020" name="mSystems">
        <title>Genome- and Community-Level Interaction Insights into Carbon Utilization and Element Cycling Functions of Hydrothermarchaeota in Hydrothermal Sediment.</title>
        <authorList>
            <person name="Zhou Z."/>
            <person name="Liu Y."/>
            <person name="Xu W."/>
            <person name="Pan J."/>
            <person name="Luo Z.H."/>
            <person name="Li M."/>
        </authorList>
    </citation>
    <scope>NUCLEOTIDE SEQUENCE [LARGE SCALE GENOMIC DNA]</scope>
    <source>
        <strain evidence="1">SpSt-1182</strain>
    </source>
</reference>
<proteinExistence type="predicted"/>